<sequence>MVLLILLVVKGAWLANAAVVVFWLVLEWRSWRNVGRLPLKLAPPVPALLAVRQGGNSLLTSYHAAYPIQSYALDLVVVDRLVRCARRGGLFPRRLTSYRSFGQAVLATCDGVVLACQDGLPDLPVGQMGPERPAGNHVVLQVSKQPAISPLPK</sequence>
<reference evidence="1 2" key="1">
    <citation type="submission" date="2016-08" db="EMBL/GenBank/DDBJ databases">
        <title>Analysis of Carbohydrate Active Enzymes in Thermogemmatispora T81 Reveals Carbohydrate Degradation Ability.</title>
        <authorList>
            <person name="Tomazini A."/>
            <person name="Lal S."/>
            <person name="Stott M."/>
            <person name="Henrissat B."/>
            <person name="Polikarpov I."/>
            <person name="Sparling R."/>
            <person name="Levin D.B."/>
        </authorList>
    </citation>
    <scope>NUCLEOTIDE SEQUENCE [LARGE SCALE GENOMIC DNA]</scope>
    <source>
        <strain evidence="1 2">T81</strain>
    </source>
</reference>
<evidence type="ECO:0000313" key="1">
    <source>
        <dbReference type="EMBL" id="RAQ93996.1"/>
    </source>
</evidence>
<gene>
    <name evidence="1" type="ORF">A4R35_00530</name>
</gene>
<organism evidence="1 2">
    <name type="scientific">Thermogemmatispora tikiterensis</name>
    <dbReference type="NCBI Taxonomy" id="1825093"/>
    <lineage>
        <taxon>Bacteria</taxon>
        <taxon>Bacillati</taxon>
        <taxon>Chloroflexota</taxon>
        <taxon>Ktedonobacteria</taxon>
        <taxon>Thermogemmatisporales</taxon>
        <taxon>Thermogemmatisporaceae</taxon>
        <taxon>Thermogemmatispora</taxon>
    </lineage>
</organism>
<dbReference type="Proteomes" id="UP000248706">
    <property type="component" value="Unassembled WGS sequence"/>
</dbReference>
<dbReference type="RefSeq" id="WP_112425526.1">
    <property type="nucleotide sequence ID" value="NZ_MCIF01000002.1"/>
</dbReference>
<keyword evidence="2" id="KW-1185">Reference proteome</keyword>
<proteinExistence type="predicted"/>
<accession>A0A328V8Q6</accession>
<protein>
    <submittedName>
        <fullName evidence="1">Uncharacterized protein</fullName>
    </submittedName>
</protein>
<dbReference type="AlphaFoldDB" id="A0A328V8Q6"/>
<comment type="caution">
    <text evidence="1">The sequence shown here is derived from an EMBL/GenBank/DDBJ whole genome shotgun (WGS) entry which is preliminary data.</text>
</comment>
<evidence type="ECO:0000313" key="2">
    <source>
        <dbReference type="Proteomes" id="UP000248706"/>
    </source>
</evidence>
<dbReference type="EMBL" id="MCIF01000002">
    <property type="protein sequence ID" value="RAQ93996.1"/>
    <property type="molecule type" value="Genomic_DNA"/>
</dbReference>
<name>A0A328V8Q6_9CHLR</name>
<dbReference type="OrthoDB" id="5489603at2"/>